<evidence type="ECO:0000259" key="1">
    <source>
        <dbReference type="Pfam" id="PF07969"/>
    </source>
</evidence>
<dbReference type="GO" id="GO:0016810">
    <property type="term" value="F:hydrolase activity, acting on carbon-nitrogen (but not peptide) bonds"/>
    <property type="evidence" value="ECO:0007669"/>
    <property type="project" value="InterPro"/>
</dbReference>
<dbReference type="Gene3D" id="2.30.40.10">
    <property type="entry name" value="Urease, subunit C, domain 1"/>
    <property type="match status" value="1"/>
</dbReference>
<sequence>MSLWIRNAAIATMDRENPGADSAVVVGDFFAYVGSDRGAEAYLKEHPQKDLEVLDCGGAFLMPGFNDSHMHFLHYAKSKLGAVDLRGTKSVGEIVERMKKGLEKYDPAAGLWLLGEGWNHDYFTDEKRYPTAADLDAVTTEYPLLVMRTCFHVGVLNSKAMELIGLDAAAAEKMGAFAGKNPDGSPDGVVKEHIVDTIKANLPAPELKTLLNMVLVCQKDLFACGITSIQSDDFKYTPDGCAYEMMRLLRDASEDGRLKVRWGEQALLPTKAELDEFFDRKGLDDSYGNRSFKISTVKLLTDGSLGARTAYMRRPYADDPSTRGLPTYTQEELDALVLKAHENNMPVAMHAIGDGAMEMALNAVERARKAMPYVHPRHGVVHCQITDRRQVERFRELDVVAFIQPIFIDYDMHIVFDRVGRELGSTSYAWKDYIESGVHAPFGTDAPVEDFNPMRGLYCAVTSRDLNGEGPFLPRQILSREQALYGYTAAGAWATHDEDVKGKIKSGMYADFITVDRDLLNCPERDILAAKVTATYIGGEKVF</sequence>
<dbReference type="InterPro" id="IPR011059">
    <property type="entry name" value="Metal-dep_hydrolase_composite"/>
</dbReference>
<dbReference type="RefSeq" id="WP_154529072.1">
    <property type="nucleotide sequence ID" value="NZ_VUNH01000008.1"/>
</dbReference>
<dbReference type="InterPro" id="IPR013108">
    <property type="entry name" value="Amidohydro_3"/>
</dbReference>
<dbReference type="Gene3D" id="3.20.20.140">
    <property type="entry name" value="Metal-dependent hydrolases"/>
    <property type="match status" value="1"/>
</dbReference>
<dbReference type="SUPFAM" id="SSF51556">
    <property type="entry name" value="Metallo-dependent hydrolases"/>
    <property type="match status" value="1"/>
</dbReference>
<reference evidence="2 3" key="1">
    <citation type="submission" date="2019-08" db="EMBL/GenBank/DDBJ databases">
        <title>In-depth cultivation of the pig gut microbiome towards novel bacterial diversity and tailored functional studies.</title>
        <authorList>
            <person name="Wylensek D."/>
            <person name="Hitch T.C.A."/>
            <person name="Clavel T."/>
        </authorList>
    </citation>
    <scope>NUCLEOTIDE SEQUENCE [LARGE SCALE GENOMIC DNA]</scope>
    <source>
        <strain evidence="2 3">SM-530-WT-4B</strain>
    </source>
</reference>
<name>A0A6L5YD15_9BACT</name>
<feature type="domain" description="Amidohydrolase 3" evidence="1">
    <location>
        <begin position="52"/>
        <end position="543"/>
    </location>
</feature>
<dbReference type="Pfam" id="PF07969">
    <property type="entry name" value="Amidohydro_3"/>
    <property type="match status" value="1"/>
</dbReference>
<dbReference type="PANTHER" id="PTHR22642">
    <property type="entry name" value="IMIDAZOLONEPROPIONASE"/>
    <property type="match status" value="1"/>
</dbReference>
<organism evidence="2 3">
    <name type="scientific">Pyramidobacter porci</name>
    <dbReference type="NCBI Taxonomy" id="2605789"/>
    <lineage>
        <taxon>Bacteria</taxon>
        <taxon>Thermotogati</taxon>
        <taxon>Synergistota</taxon>
        <taxon>Synergistia</taxon>
        <taxon>Synergistales</taxon>
        <taxon>Dethiosulfovibrionaceae</taxon>
        <taxon>Pyramidobacter</taxon>
    </lineage>
</organism>
<keyword evidence="3" id="KW-1185">Reference proteome</keyword>
<accession>A0A6L5YD15</accession>
<evidence type="ECO:0000313" key="3">
    <source>
        <dbReference type="Proteomes" id="UP000473699"/>
    </source>
</evidence>
<dbReference type="AlphaFoldDB" id="A0A6L5YD15"/>
<dbReference type="Proteomes" id="UP000473699">
    <property type="component" value="Unassembled WGS sequence"/>
</dbReference>
<dbReference type="EMBL" id="VUNH01000008">
    <property type="protein sequence ID" value="MST55983.1"/>
    <property type="molecule type" value="Genomic_DNA"/>
</dbReference>
<protein>
    <submittedName>
        <fullName evidence="2">Amidohydrolase</fullName>
    </submittedName>
</protein>
<comment type="caution">
    <text evidence="2">The sequence shown here is derived from an EMBL/GenBank/DDBJ whole genome shotgun (WGS) entry which is preliminary data.</text>
</comment>
<dbReference type="Gene3D" id="3.10.310.70">
    <property type="match status" value="1"/>
</dbReference>
<dbReference type="CDD" id="cd01300">
    <property type="entry name" value="YtcJ_like"/>
    <property type="match status" value="1"/>
</dbReference>
<dbReference type="InterPro" id="IPR032466">
    <property type="entry name" value="Metal_Hydrolase"/>
</dbReference>
<proteinExistence type="predicted"/>
<dbReference type="PANTHER" id="PTHR22642:SF2">
    <property type="entry name" value="PROTEIN LONG AFTER FAR-RED 3"/>
    <property type="match status" value="1"/>
</dbReference>
<dbReference type="SUPFAM" id="SSF51338">
    <property type="entry name" value="Composite domain of metallo-dependent hydrolases"/>
    <property type="match status" value="1"/>
</dbReference>
<dbReference type="InterPro" id="IPR033932">
    <property type="entry name" value="YtcJ-like"/>
</dbReference>
<gene>
    <name evidence="2" type="ORF">FYJ74_08065</name>
</gene>
<evidence type="ECO:0000313" key="2">
    <source>
        <dbReference type="EMBL" id="MST55983.1"/>
    </source>
</evidence>
<keyword evidence="2" id="KW-0378">Hydrolase</keyword>